<evidence type="ECO:0000313" key="3">
    <source>
        <dbReference type="Proteomes" id="UP000614469"/>
    </source>
</evidence>
<accession>A0A8J6NMN4</accession>
<keyword evidence="1" id="KW-0812">Transmembrane</keyword>
<keyword evidence="1" id="KW-0472">Membrane</keyword>
<sequence length="122" mass="13250">MGSNPINLAIRFLLELAALSSIGYWGWTQHEGGMRFFLAIGLPLLAAALWGTFAVPDDPSRSGKAPVPVAGIIRLALELAFFAAATWLLFDAGQPSLGRTLGVVVLIHYLISYDRIGWLLKR</sequence>
<dbReference type="InterPro" id="IPR021214">
    <property type="entry name" value="DUF2568"/>
</dbReference>
<dbReference type="Proteomes" id="UP000614469">
    <property type="component" value="Unassembled WGS sequence"/>
</dbReference>
<feature type="transmembrane region" description="Helical" evidence="1">
    <location>
        <begin position="96"/>
        <end position="113"/>
    </location>
</feature>
<feature type="transmembrane region" description="Helical" evidence="1">
    <location>
        <begin position="12"/>
        <end position="28"/>
    </location>
</feature>
<gene>
    <name evidence="2" type="ORF">H8E29_11925</name>
</gene>
<protein>
    <submittedName>
        <fullName evidence="2">YrdB family protein</fullName>
    </submittedName>
</protein>
<evidence type="ECO:0000256" key="1">
    <source>
        <dbReference type="SAM" id="Phobius"/>
    </source>
</evidence>
<proteinExistence type="predicted"/>
<dbReference type="Pfam" id="PF10823">
    <property type="entry name" value="DUF2568"/>
    <property type="match status" value="1"/>
</dbReference>
<name>A0A8J6NMN4_9CHLR</name>
<keyword evidence="1" id="KW-1133">Transmembrane helix</keyword>
<feature type="transmembrane region" description="Helical" evidence="1">
    <location>
        <begin position="67"/>
        <end position="90"/>
    </location>
</feature>
<dbReference type="EMBL" id="JACNJN010000133">
    <property type="protein sequence ID" value="MBC8335965.1"/>
    <property type="molecule type" value="Genomic_DNA"/>
</dbReference>
<organism evidence="2 3">
    <name type="scientific">Candidatus Desulfolinea nitratireducens</name>
    <dbReference type="NCBI Taxonomy" id="2841698"/>
    <lineage>
        <taxon>Bacteria</taxon>
        <taxon>Bacillati</taxon>
        <taxon>Chloroflexota</taxon>
        <taxon>Anaerolineae</taxon>
        <taxon>Anaerolineales</taxon>
        <taxon>Anaerolineales incertae sedis</taxon>
        <taxon>Candidatus Desulfolinea</taxon>
    </lineage>
</organism>
<dbReference type="AlphaFoldDB" id="A0A8J6NMN4"/>
<reference evidence="2 3" key="1">
    <citation type="submission" date="2020-08" db="EMBL/GenBank/DDBJ databases">
        <title>Bridging the membrane lipid divide: bacteria of the FCB group superphylum have the potential to synthesize archaeal ether lipids.</title>
        <authorList>
            <person name="Villanueva L."/>
            <person name="Von Meijenfeldt F.A.B."/>
            <person name="Westbye A.B."/>
            <person name="Yadav S."/>
            <person name="Hopmans E.C."/>
            <person name="Dutilh B.E."/>
            <person name="Sinninghe Damste J.S."/>
        </authorList>
    </citation>
    <scope>NUCLEOTIDE SEQUENCE [LARGE SCALE GENOMIC DNA]</scope>
    <source>
        <strain evidence="2">NIOZ-UU36</strain>
    </source>
</reference>
<evidence type="ECO:0000313" key="2">
    <source>
        <dbReference type="EMBL" id="MBC8335965.1"/>
    </source>
</evidence>
<comment type="caution">
    <text evidence="2">The sequence shown here is derived from an EMBL/GenBank/DDBJ whole genome shotgun (WGS) entry which is preliminary data.</text>
</comment>
<feature type="transmembrane region" description="Helical" evidence="1">
    <location>
        <begin position="34"/>
        <end position="55"/>
    </location>
</feature>